<dbReference type="GO" id="GO:0099536">
    <property type="term" value="P:synaptic signaling"/>
    <property type="evidence" value="ECO:0007669"/>
    <property type="project" value="TreeGrafter"/>
</dbReference>
<dbReference type="GO" id="GO:0045202">
    <property type="term" value="C:synapse"/>
    <property type="evidence" value="ECO:0007669"/>
    <property type="project" value="GOC"/>
</dbReference>
<dbReference type="GO" id="GO:0048666">
    <property type="term" value="P:neuron development"/>
    <property type="evidence" value="ECO:0007669"/>
    <property type="project" value="TreeGrafter"/>
</dbReference>
<dbReference type="SUPFAM" id="SSF46966">
    <property type="entry name" value="Spectrin repeat"/>
    <property type="match status" value="1"/>
</dbReference>
<name>A0AAN7NNX3_MYCAM</name>
<dbReference type="AlphaFoldDB" id="A0AAN7NNX3"/>
<protein>
    <submittedName>
        <fullName evidence="3">Uncharacterized protein</fullName>
    </submittedName>
</protein>
<dbReference type="GO" id="GO:0055001">
    <property type="term" value="P:muscle cell development"/>
    <property type="evidence" value="ECO:0007669"/>
    <property type="project" value="TreeGrafter"/>
</dbReference>
<comment type="caution">
    <text evidence="3">The sequence shown here is derived from an EMBL/GenBank/DDBJ whole genome shotgun (WGS) entry which is preliminary data.</text>
</comment>
<dbReference type="PANTHER" id="PTHR12268">
    <property type="entry name" value="E3 UBIQUITIN-PROTEIN LIGASE KCMF1"/>
    <property type="match status" value="1"/>
</dbReference>
<keyword evidence="1" id="KW-0175">Coiled coil</keyword>
<feature type="coiled-coil region" evidence="1">
    <location>
        <begin position="382"/>
        <end position="412"/>
    </location>
</feature>
<reference evidence="3 4" key="1">
    <citation type="journal article" date="2023" name="J. Hered.">
        <title>Chromosome-level genome of the wood stork (Mycteria americana) provides insight into avian chromosome evolution.</title>
        <authorList>
            <person name="Flamio R. Jr."/>
            <person name="Ramstad K.M."/>
        </authorList>
    </citation>
    <scope>NUCLEOTIDE SEQUENCE [LARGE SCALE GENOMIC DNA]</scope>
    <source>
        <strain evidence="3">JAX WOST 10</strain>
    </source>
</reference>
<dbReference type="Proteomes" id="UP001333110">
    <property type="component" value="Unassembled WGS sequence"/>
</dbReference>
<evidence type="ECO:0000313" key="3">
    <source>
        <dbReference type="EMBL" id="KAK4829410.1"/>
    </source>
</evidence>
<accession>A0AAN7NNX3</accession>
<keyword evidence="4" id="KW-1185">Reference proteome</keyword>
<sequence length="439" mass="48119">MSTLLVKPAVILKQKIISKQPPMCSSAAFGVGDQTSVKACRPGSRARQYSVGAGASRGSPLGCRTASHQPGPVPLSPAKKQGRLGGCPWVRVRIRPGEGNQSQIQPHVAEQGHEDGNGLRLVQEVNLWSGSGSCTGSKLALSFSNQTLKECILRVRVTSGETVAVDTQTRVTKETTTFKPEMPSSVLLEVPALADFNKAWAELTDWLSRLDREIKSQRVIVGDLDDINDMIIKQKTKQPQFPQPLLISLVLQTLHQLHCPSLDTLQHLNVSLVVRGPKLNTVFEAAFQSLFHKSVALHGVVVTQVQDPAHGLVEPHTIDLSPSLQPVQIPLQSLPTLKQINTPAQFGVICKLTEVEDVVKNNNNNKIISSGFRKSKFSQAILQDLEQRRPQLDELITAAQNLKNKTSNQEARTIITDRSSKETQHNHLAKITEQVILII</sequence>
<organism evidence="3 4">
    <name type="scientific">Mycteria americana</name>
    <name type="common">Wood stork</name>
    <dbReference type="NCBI Taxonomy" id="33587"/>
    <lineage>
        <taxon>Eukaryota</taxon>
        <taxon>Metazoa</taxon>
        <taxon>Chordata</taxon>
        <taxon>Craniata</taxon>
        <taxon>Vertebrata</taxon>
        <taxon>Euteleostomi</taxon>
        <taxon>Archelosauria</taxon>
        <taxon>Archosauria</taxon>
        <taxon>Dinosauria</taxon>
        <taxon>Saurischia</taxon>
        <taxon>Theropoda</taxon>
        <taxon>Coelurosauria</taxon>
        <taxon>Aves</taxon>
        <taxon>Neognathae</taxon>
        <taxon>Neoaves</taxon>
        <taxon>Aequornithes</taxon>
        <taxon>Ciconiiformes</taxon>
        <taxon>Ciconiidae</taxon>
        <taxon>Mycteria</taxon>
    </lineage>
</organism>
<dbReference type="EMBL" id="JAUNZN010000001">
    <property type="protein sequence ID" value="KAK4829410.1"/>
    <property type="molecule type" value="Genomic_DNA"/>
</dbReference>
<dbReference type="GO" id="GO:0090257">
    <property type="term" value="P:regulation of muscle system process"/>
    <property type="evidence" value="ECO:0007669"/>
    <property type="project" value="TreeGrafter"/>
</dbReference>
<dbReference type="GO" id="GO:0042383">
    <property type="term" value="C:sarcolemma"/>
    <property type="evidence" value="ECO:0007669"/>
    <property type="project" value="TreeGrafter"/>
</dbReference>
<gene>
    <name evidence="3" type="ORF">QYF61_003974</name>
</gene>
<feature type="region of interest" description="Disordered" evidence="2">
    <location>
        <begin position="50"/>
        <end position="82"/>
    </location>
</feature>
<dbReference type="InterPro" id="IPR050774">
    <property type="entry name" value="KCMF1/Dystrophin"/>
</dbReference>
<dbReference type="GO" id="GO:0007519">
    <property type="term" value="P:skeletal muscle tissue development"/>
    <property type="evidence" value="ECO:0007669"/>
    <property type="project" value="TreeGrafter"/>
</dbReference>
<dbReference type="PANTHER" id="PTHR12268:SF25">
    <property type="entry name" value="DYSTROPHIN"/>
    <property type="match status" value="1"/>
</dbReference>
<evidence type="ECO:0000256" key="1">
    <source>
        <dbReference type="SAM" id="Coils"/>
    </source>
</evidence>
<evidence type="ECO:0000313" key="4">
    <source>
        <dbReference type="Proteomes" id="UP001333110"/>
    </source>
</evidence>
<proteinExistence type="predicted"/>
<evidence type="ECO:0000256" key="2">
    <source>
        <dbReference type="SAM" id="MobiDB-lite"/>
    </source>
</evidence>